<dbReference type="EMBL" id="ASPP01038787">
    <property type="protein sequence ID" value="ETO01260.1"/>
    <property type="molecule type" value="Genomic_DNA"/>
</dbReference>
<sequence length="323" mass="37254">MKLFDIKITKTTLYNHEATGEIPSAQRLKVGKQSIRGWRQVDLPFLGEKYGFLDKSLQKKKKIISIYTPKGGVLKSTLAMNFSRILALHNIKTLVIGLDIQGTITEMFNQAPDINEENIDILDKDEKKDLYLLSHNQVQFSEIVNSTDIPTLFYIPETPNLVFLEQRIREQSKREFFFERLLKSYIECFDVIIFDNAPNWNYICQNSLSLATDVLSPISCEVNTYYSLAQNVRIIEEYKSNMNLKWDNFILIPTKVNNTVLCKEIETRYRNDLRGKISTSSIRSATIGEQGSLAKLSAIEISPTSNLALDYKELFKEIWKKLN</sequence>
<organism evidence="2 3">
    <name type="scientific">Reticulomyxa filosa</name>
    <dbReference type="NCBI Taxonomy" id="46433"/>
    <lineage>
        <taxon>Eukaryota</taxon>
        <taxon>Sar</taxon>
        <taxon>Rhizaria</taxon>
        <taxon>Retaria</taxon>
        <taxon>Foraminifera</taxon>
        <taxon>Monothalamids</taxon>
        <taxon>Reticulomyxidae</taxon>
        <taxon>Reticulomyxa</taxon>
    </lineage>
</organism>
<proteinExistence type="predicted"/>
<dbReference type="SUPFAM" id="SSF52540">
    <property type="entry name" value="P-loop containing nucleoside triphosphate hydrolases"/>
    <property type="match status" value="1"/>
</dbReference>
<dbReference type="AlphaFoldDB" id="X6LKK7"/>
<dbReference type="Gene3D" id="3.40.50.300">
    <property type="entry name" value="P-loop containing nucleotide triphosphate hydrolases"/>
    <property type="match status" value="1"/>
</dbReference>
<dbReference type="InterPro" id="IPR027417">
    <property type="entry name" value="P-loop_NTPase"/>
</dbReference>
<evidence type="ECO:0000313" key="3">
    <source>
        <dbReference type="Proteomes" id="UP000023152"/>
    </source>
</evidence>
<comment type="caution">
    <text evidence="2">The sequence shown here is derived from an EMBL/GenBank/DDBJ whole genome shotgun (WGS) entry which is preliminary data.</text>
</comment>
<dbReference type="PANTHER" id="PTHR13696">
    <property type="entry name" value="P-LOOP CONTAINING NUCLEOSIDE TRIPHOSPHATE HYDROLASE"/>
    <property type="match status" value="1"/>
</dbReference>
<name>X6LKK7_RETFI</name>
<evidence type="ECO:0000313" key="2">
    <source>
        <dbReference type="EMBL" id="ETO01260.1"/>
    </source>
</evidence>
<evidence type="ECO:0000259" key="1">
    <source>
        <dbReference type="Pfam" id="PF13614"/>
    </source>
</evidence>
<keyword evidence="3" id="KW-1185">Reference proteome</keyword>
<dbReference type="Proteomes" id="UP000023152">
    <property type="component" value="Unassembled WGS sequence"/>
</dbReference>
<protein>
    <submittedName>
        <fullName evidence="2">Chromosome partitioning protein ParA</fullName>
    </submittedName>
</protein>
<reference evidence="2 3" key="1">
    <citation type="journal article" date="2013" name="Curr. Biol.">
        <title>The Genome of the Foraminiferan Reticulomyxa filosa.</title>
        <authorList>
            <person name="Glockner G."/>
            <person name="Hulsmann N."/>
            <person name="Schleicher M."/>
            <person name="Noegel A.A."/>
            <person name="Eichinger L."/>
            <person name="Gallinger C."/>
            <person name="Pawlowski J."/>
            <person name="Sierra R."/>
            <person name="Euteneuer U."/>
            <person name="Pillet L."/>
            <person name="Moustafa A."/>
            <person name="Platzer M."/>
            <person name="Groth M."/>
            <person name="Szafranski K."/>
            <person name="Schliwa M."/>
        </authorList>
    </citation>
    <scope>NUCLEOTIDE SEQUENCE [LARGE SCALE GENOMIC DNA]</scope>
</reference>
<dbReference type="CDD" id="cd02042">
    <property type="entry name" value="ParAB_family"/>
    <property type="match status" value="1"/>
</dbReference>
<feature type="domain" description="AAA" evidence="1">
    <location>
        <begin position="62"/>
        <end position="243"/>
    </location>
</feature>
<dbReference type="PANTHER" id="PTHR13696:SF99">
    <property type="entry name" value="COBYRINIC ACID AC-DIAMIDE SYNTHASE"/>
    <property type="match status" value="1"/>
</dbReference>
<dbReference type="InterPro" id="IPR050678">
    <property type="entry name" value="DNA_Partitioning_ATPase"/>
</dbReference>
<gene>
    <name evidence="2" type="ORF">RFI_36181</name>
</gene>
<accession>X6LKK7</accession>
<dbReference type="Pfam" id="PF13614">
    <property type="entry name" value="AAA_31"/>
    <property type="match status" value="1"/>
</dbReference>
<dbReference type="InterPro" id="IPR025669">
    <property type="entry name" value="AAA_dom"/>
</dbReference>